<dbReference type="AlphaFoldDB" id="A0A812G1U6"/>
<comment type="caution">
    <text evidence="1">The sequence shown here is derived from an EMBL/GenBank/DDBJ whole genome shotgun (WGS) entry which is preliminary data.</text>
</comment>
<protein>
    <submittedName>
        <fullName evidence="1">Uncharacterized protein</fullName>
    </submittedName>
</protein>
<keyword evidence="2" id="KW-1185">Reference proteome</keyword>
<accession>A0A812G1U6</accession>
<dbReference type="EMBL" id="CAJNDS010000014">
    <property type="protein sequence ID" value="CAE6916864.1"/>
    <property type="molecule type" value="Genomic_DNA"/>
</dbReference>
<dbReference type="Proteomes" id="UP000604046">
    <property type="component" value="Unassembled WGS sequence"/>
</dbReference>
<proteinExistence type="predicted"/>
<dbReference type="OrthoDB" id="420256at2759"/>
<dbReference type="InterPro" id="IPR043519">
    <property type="entry name" value="NT_sf"/>
</dbReference>
<name>A0A812G1U6_9DINO</name>
<reference evidence="1" key="1">
    <citation type="submission" date="2021-02" db="EMBL/GenBank/DDBJ databases">
        <authorList>
            <person name="Dougan E. K."/>
            <person name="Rhodes N."/>
            <person name="Thang M."/>
            <person name="Chan C."/>
        </authorList>
    </citation>
    <scope>NUCLEOTIDE SEQUENCE</scope>
</reference>
<sequence length="438" mass="49203">MEATSMSLEDVQKNLTLTKIEQSAAEEAVKLIRTLLASCCHIRPVRVDLTGSLQRGTAISGDFDIDVRVELQSQDWPSLRLLKQEAKQRLTSQGFAFLSEGEHILKLRLTTGPTKAPVDLVFTSSANAGSKEQLESQDFDADSGKWSDYTLAFRAYFGLKNDARLIEAYERLSKQGHHVKELILLTKHWKKQEEAKVEKEGRIQDAKRLGWVKSIHLELACLTAAEEMPAGQGFHMSFGRVLTLLARGLNNSALARQLAMEPSYLGLREAERAVLRAHARQSLKKMCFAFPGKGDSQDLFMFLRPSEVREIYKKDIPMIRVVEDDASGGKIYSVDHRRLAVFRLLEMFGRTRVVKVHVLALGELHKGEWKKKLSTKTDGMSITVSGPEGWVVGTDRSTTTYPLREALLVGKTQEALQLDELESDDESEILPVPKRARQ</sequence>
<evidence type="ECO:0000313" key="1">
    <source>
        <dbReference type="EMBL" id="CAE6916864.1"/>
    </source>
</evidence>
<dbReference type="SUPFAM" id="SSF81301">
    <property type="entry name" value="Nucleotidyltransferase"/>
    <property type="match status" value="1"/>
</dbReference>
<gene>
    <name evidence="1" type="ORF">SNAT2548_LOCUS316</name>
</gene>
<evidence type="ECO:0000313" key="2">
    <source>
        <dbReference type="Proteomes" id="UP000604046"/>
    </source>
</evidence>
<organism evidence="1 2">
    <name type="scientific">Symbiodinium natans</name>
    <dbReference type="NCBI Taxonomy" id="878477"/>
    <lineage>
        <taxon>Eukaryota</taxon>
        <taxon>Sar</taxon>
        <taxon>Alveolata</taxon>
        <taxon>Dinophyceae</taxon>
        <taxon>Suessiales</taxon>
        <taxon>Symbiodiniaceae</taxon>
        <taxon>Symbiodinium</taxon>
    </lineage>
</organism>